<dbReference type="PROSITE" id="PS50015">
    <property type="entry name" value="SAP_B"/>
    <property type="match status" value="2"/>
</dbReference>
<dbReference type="AlphaFoldDB" id="I1HCB9"/>
<dbReference type="Gene3D" id="1.10.225.10">
    <property type="entry name" value="Saposin-like"/>
    <property type="match status" value="2"/>
</dbReference>
<keyword evidence="2" id="KW-0865">Zymogen</keyword>
<dbReference type="Pfam" id="PF05184">
    <property type="entry name" value="SapB_1"/>
    <property type="match status" value="2"/>
</dbReference>
<evidence type="ECO:0000259" key="6">
    <source>
        <dbReference type="PROSITE" id="PS50015"/>
    </source>
</evidence>
<evidence type="ECO:0000313" key="8">
    <source>
        <dbReference type="EnsemblPlants" id="KQK02852"/>
    </source>
</evidence>
<dbReference type="GO" id="GO:0004190">
    <property type="term" value="F:aspartic-type endopeptidase activity"/>
    <property type="evidence" value="ECO:0007669"/>
    <property type="project" value="UniProtKB-KW"/>
</dbReference>
<reference evidence="7 8" key="1">
    <citation type="journal article" date="2010" name="Nature">
        <title>Genome sequencing and analysis of the model grass Brachypodium distachyon.</title>
        <authorList>
            <consortium name="International Brachypodium Initiative"/>
        </authorList>
    </citation>
    <scope>NUCLEOTIDE SEQUENCE [LARGE SCALE GENOMIC DNA]</scope>
    <source>
        <strain evidence="7">Bd21</strain>
        <strain evidence="8">cv. Bd21</strain>
    </source>
</reference>
<dbReference type="GO" id="GO:0005615">
    <property type="term" value="C:extracellular space"/>
    <property type="evidence" value="ECO:0000318"/>
    <property type="project" value="GO_Central"/>
</dbReference>
<dbReference type="EnsemblPlants" id="PNT69989">
    <property type="protein sequence ID" value="PNT69989"/>
    <property type="gene ID" value="BRADI_2g04110v3"/>
</dbReference>
<dbReference type="InterPro" id="IPR008138">
    <property type="entry name" value="SapB_2"/>
</dbReference>
<dbReference type="KEGG" id="bdi:100840730"/>
<dbReference type="PANTHER" id="PTHR11480:SF3">
    <property type="entry name" value="BCDNA.GH08312"/>
    <property type="match status" value="1"/>
</dbReference>
<dbReference type="Gramene" id="KQK02852">
    <property type="protein sequence ID" value="KQK02852"/>
    <property type="gene ID" value="BRADI_2g04110v3"/>
</dbReference>
<dbReference type="GeneID" id="100840730"/>
<keyword evidence="3" id="KW-1015">Disulfide bond</keyword>
<dbReference type="PRINTS" id="PR01797">
    <property type="entry name" value="SAPOSIN"/>
</dbReference>
<evidence type="ECO:0000256" key="1">
    <source>
        <dbReference type="ARBA" id="ARBA00022750"/>
    </source>
</evidence>
<dbReference type="HOGENOM" id="CLU_077249_3_1_1"/>
<dbReference type="EnsemblPlants" id="KQK02852">
    <property type="protein sequence ID" value="KQK02852"/>
    <property type="gene ID" value="BRADI_2g04110v3"/>
</dbReference>
<dbReference type="SMART" id="SM00741">
    <property type="entry name" value="SapB"/>
    <property type="match status" value="2"/>
</dbReference>
<keyword evidence="1" id="KW-0064">Aspartyl protease</keyword>
<evidence type="ECO:0000313" key="9">
    <source>
        <dbReference type="Proteomes" id="UP000008810"/>
    </source>
</evidence>
<dbReference type="Proteomes" id="UP000008810">
    <property type="component" value="Chromosome 2"/>
</dbReference>
<evidence type="ECO:0000256" key="2">
    <source>
        <dbReference type="ARBA" id="ARBA00023145"/>
    </source>
</evidence>
<dbReference type="OMA" id="GMCHRAI"/>
<feature type="chain" id="PRO_5014094493" description="Saposin B-type domain-containing protein" evidence="5">
    <location>
        <begin position="24"/>
        <end position="235"/>
    </location>
</feature>
<dbReference type="GO" id="GO:0016020">
    <property type="term" value="C:membrane"/>
    <property type="evidence" value="ECO:0007669"/>
    <property type="project" value="GOC"/>
</dbReference>
<dbReference type="EMBL" id="CM000881">
    <property type="protein sequence ID" value="PNT69989.1"/>
    <property type="molecule type" value="Genomic_DNA"/>
</dbReference>
<keyword evidence="1" id="KW-0378">Hydrolase</keyword>
<dbReference type="EMBL" id="CM000881">
    <property type="protein sequence ID" value="KQK02852.1"/>
    <property type="molecule type" value="Genomic_DNA"/>
</dbReference>
<evidence type="ECO:0000256" key="4">
    <source>
        <dbReference type="ARBA" id="ARBA00023180"/>
    </source>
</evidence>
<dbReference type="PANTHER" id="PTHR11480">
    <property type="entry name" value="SAPOSIN-RELATED"/>
    <property type="match status" value="1"/>
</dbReference>
<feature type="signal peptide" evidence="5">
    <location>
        <begin position="1"/>
        <end position="23"/>
    </location>
</feature>
<reference evidence="7" key="2">
    <citation type="submission" date="2017-06" db="EMBL/GenBank/DDBJ databases">
        <title>WGS assembly of Brachypodium distachyon.</title>
        <authorList>
            <consortium name="The International Brachypodium Initiative"/>
            <person name="Lucas S."/>
            <person name="Harmon-Smith M."/>
            <person name="Lail K."/>
            <person name="Tice H."/>
            <person name="Grimwood J."/>
            <person name="Bruce D."/>
            <person name="Barry K."/>
            <person name="Shu S."/>
            <person name="Lindquist E."/>
            <person name="Wang M."/>
            <person name="Pitluck S."/>
            <person name="Vogel J.P."/>
            <person name="Garvin D.F."/>
            <person name="Mockler T.C."/>
            <person name="Schmutz J."/>
            <person name="Rokhsar D."/>
            <person name="Bevan M.W."/>
        </authorList>
    </citation>
    <scope>NUCLEOTIDE SEQUENCE</scope>
    <source>
        <strain evidence="7">Bd21</strain>
    </source>
</reference>
<evidence type="ECO:0000313" key="7">
    <source>
        <dbReference type="EMBL" id="PNT69989.1"/>
    </source>
</evidence>
<gene>
    <name evidence="8" type="primary">LOC100840730</name>
    <name evidence="7" type="ORF">BRADI_2g04110v3</name>
</gene>
<feature type="domain" description="Saposin B-type" evidence="6">
    <location>
        <begin position="142"/>
        <end position="222"/>
    </location>
</feature>
<dbReference type="eggNOG" id="KOG1340">
    <property type="taxonomic scope" value="Eukaryota"/>
</dbReference>
<dbReference type="Gramene" id="PNT69989">
    <property type="protein sequence ID" value="PNT69989"/>
    <property type="gene ID" value="BRADI_2g04110v3"/>
</dbReference>
<dbReference type="RefSeq" id="XP_003569147.1">
    <property type="nucleotide sequence ID" value="XM_003569099.4"/>
</dbReference>
<protein>
    <recommendedName>
        <fullName evidence="6">Saposin B-type domain-containing protein</fullName>
    </recommendedName>
</protein>
<dbReference type="ExpressionAtlas" id="I1HCB9">
    <property type="expression patterns" value="baseline"/>
</dbReference>
<sequence length="235" mass="26149">MACLTRRLTFLVVLAFSAVAAESRDPYRESTDQYICMLARESLPLVSKGAGLTAANGKLCVLCEQYSTEALFYLQQNETQTEILSVLHHGCANLGPLRQQCITLVDYYIPLFFMEVSAVNPEVFCESVHLCPKGTRSRLPTRRDTCGLCHHVLVEVLTMLKDPNMKLEIVGFLLKQCSKAENYAPQCKRLVLEYIPLILVKTQKLLETTDVCSDIHACKAVIQATTETVSLSAAL</sequence>
<dbReference type="GO" id="GO:0005764">
    <property type="term" value="C:lysosome"/>
    <property type="evidence" value="ECO:0007669"/>
    <property type="project" value="InterPro"/>
</dbReference>
<dbReference type="InterPro" id="IPR011001">
    <property type="entry name" value="Saposin-like"/>
</dbReference>
<name>I1HCB9_BRADI</name>
<dbReference type="InterPro" id="IPR051428">
    <property type="entry name" value="Sphingo_Act-Surfact_Prot"/>
</dbReference>
<evidence type="ECO:0000256" key="3">
    <source>
        <dbReference type="ARBA" id="ARBA00023157"/>
    </source>
</evidence>
<dbReference type="Pfam" id="PF03489">
    <property type="entry name" value="SapB_2"/>
    <property type="match status" value="2"/>
</dbReference>
<dbReference type="InterPro" id="IPR008373">
    <property type="entry name" value="Saposin"/>
</dbReference>
<dbReference type="STRING" id="15368.I1HCB9"/>
<dbReference type="InterPro" id="IPR008139">
    <property type="entry name" value="SaposinB_dom"/>
</dbReference>
<keyword evidence="5" id="KW-0732">Signal</keyword>
<dbReference type="GO" id="GO:0006665">
    <property type="term" value="P:sphingolipid metabolic process"/>
    <property type="evidence" value="ECO:0007669"/>
    <property type="project" value="InterPro"/>
</dbReference>
<keyword evidence="1" id="KW-0645">Protease</keyword>
<dbReference type="InterPro" id="IPR007856">
    <property type="entry name" value="SapB_1"/>
</dbReference>
<dbReference type="SUPFAM" id="SSF47862">
    <property type="entry name" value="Saposin"/>
    <property type="match status" value="2"/>
</dbReference>
<reference evidence="8" key="3">
    <citation type="submission" date="2018-08" db="UniProtKB">
        <authorList>
            <consortium name="EnsemblPlants"/>
        </authorList>
    </citation>
    <scope>IDENTIFICATION</scope>
    <source>
        <strain evidence="8">cv. Bd21</strain>
    </source>
</reference>
<evidence type="ECO:0000256" key="5">
    <source>
        <dbReference type="SAM" id="SignalP"/>
    </source>
</evidence>
<dbReference type="OrthoDB" id="69496at2759"/>
<keyword evidence="9" id="KW-1185">Reference proteome</keyword>
<accession>I1HCB9</accession>
<organism evidence="7">
    <name type="scientific">Brachypodium distachyon</name>
    <name type="common">Purple false brome</name>
    <name type="synonym">Trachynia distachya</name>
    <dbReference type="NCBI Taxonomy" id="15368"/>
    <lineage>
        <taxon>Eukaryota</taxon>
        <taxon>Viridiplantae</taxon>
        <taxon>Streptophyta</taxon>
        <taxon>Embryophyta</taxon>
        <taxon>Tracheophyta</taxon>
        <taxon>Spermatophyta</taxon>
        <taxon>Magnoliopsida</taxon>
        <taxon>Liliopsida</taxon>
        <taxon>Poales</taxon>
        <taxon>Poaceae</taxon>
        <taxon>BOP clade</taxon>
        <taxon>Pooideae</taxon>
        <taxon>Stipodae</taxon>
        <taxon>Brachypodieae</taxon>
        <taxon>Brachypodium</taxon>
    </lineage>
</organism>
<feature type="domain" description="Saposin B-type" evidence="6">
    <location>
        <begin position="56"/>
        <end position="135"/>
    </location>
</feature>
<keyword evidence="4" id="KW-0325">Glycoprotein</keyword>
<proteinExistence type="predicted"/>